<evidence type="ECO:0000313" key="1">
    <source>
        <dbReference type="EMBL" id="KAJ7521636.1"/>
    </source>
</evidence>
<name>A0ACC2AVS4_DIPCM</name>
<reference evidence="2" key="1">
    <citation type="journal article" date="2024" name="Proc. Natl. Acad. Sci. U.S.A.">
        <title>Extraordinary preservation of gene collinearity over three hundred million years revealed in homosporous lycophytes.</title>
        <authorList>
            <person name="Li C."/>
            <person name="Wickell D."/>
            <person name="Kuo L.Y."/>
            <person name="Chen X."/>
            <person name="Nie B."/>
            <person name="Liao X."/>
            <person name="Peng D."/>
            <person name="Ji J."/>
            <person name="Jenkins J."/>
            <person name="Williams M."/>
            <person name="Shu S."/>
            <person name="Plott C."/>
            <person name="Barry K."/>
            <person name="Rajasekar S."/>
            <person name="Grimwood J."/>
            <person name="Han X."/>
            <person name="Sun S."/>
            <person name="Hou Z."/>
            <person name="He W."/>
            <person name="Dai G."/>
            <person name="Sun C."/>
            <person name="Schmutz J."/>
            <person name="Leebens-Mack J.H."/>
            <person name="Li F.W."/>
            <person name="Wang L."/>
        </authorList>
    </citation>
    <scope>NUCLEOTIDE SEQUENCE [LARGE SCALE GENOMIC DNA]</scope>
    <source>
        <strain evidence="2">cv. PW_Plant_1</strain>
    </source>
</reference>
<dbReference type="Proteomes" id="UP001162992">
    <property type="component" value="Chromosome 19"/>
</dbReference>
<organism evidence="1 2">
    <name type="scientific">Diphasiastrum complanatum</name>
    <name type="common">Issler's clubmoss</name>
    <name type="synonym">Lycopodium complanatum</name>
    <dbReference type="NCBI Taxonomy" id="34168"/>
    <lineage>
        <taxon>Eukaryota</taxon>
        <taxon>Viridiplantae</taxon>
        <taxon>Streptophyta</taxon>
        <taxon>Embryophyta</taxon>
        <taxon>Tracheophyta</taxon>
        <taxon>Lycopodiopsida</taxon>
        <taxon>Lycopodiales</taxon>
        <taxon>Lycopodiaceae</taxon>
        <taxon>Lycopodioideae</taxon>
        <taxon>Diphasiastrum</taxon>
    </lineage>
</organism>
<keyword evidence="2" id="KW-1185">Reference proteome</keyword>
<evidence type="ECO:0000313" key="2">
    <source>
        <dbReference type="Proteomes" id="UP001162992"/>
    </source>
</evidence>
<gene>
    <name evidence="1" type="ORF">O6H91_19G062200</name>
</gene>
<sequence length="435" mass="48626">MPALSRETETLINSESINMDMMENLLTDMFSFQFYSAPSKYLYNEKASLGFQDMIEFSDQSSRLTFRRLLEENNGSMEELESFDPFQLKLPVLEEQPQQETKPEQTPSLAAQMEISTMSSDAHELPIEHLQSIADPVVLSSTIASDEICGKWINPIASEHDEESSRNAKSGMHSSLEKGLTNSLDGPLCGGPSRSSSGTDTQNKAKRKRAKSCKTSEEVESQRQTHITVERNRRKQMNEHLNVLRSLMPGSYVQRGDQASIVGGAIEFVKELEQLLQCLQAQKTRRMFAEAFSPKPHNLLQPTFPSSYSFRSNYSQVCSLPTDSKYVVDNLYEPILKEVFAESKSEVAEVEVKVVGADAAVKVLSQRRPGQLLKAIALLESLCMTIMQTNITTIEETVLYSFDVTLGSRCNLNVDEIAAAVQHIFTVIHNGCNTL</sequence>
<protein>
    <submittedName>
        <fullName evidence="1">Uncharacterized protein</fullName>
    </submittedName>
</protein>
<comment type="caution">
    <text evidence="1">The sequence shown here is derived from an EMBL/GenBank/DDBJ whole genome shotgun (WGS) entry which is preliminary data.</text>
</comment>
<proteinExistence type="predicted"/>
<dbReference type="EMBL" id="CM055110">
    <property type="protein sequence ID" value="KAJ7521636.1"/>
    <property type="molecule type" value="Genomic_DNA"/>
</dbReference>
<accession>A0ACC2AVS4</accession>